<gene>
    <name evidence="2" type="ORF">A2571_01770</name>
</gene>
<feature type="region of interest" description="Disordered" evidence="1">
    <location>
        <begin position="1"/>
        <end position="50"/>
    </location>
</feature>
<evidence type="ECO:0000313" key="3">
    <source>
        <dbReference type="Proteomes" id="UP000177043"/>
    </source>
</evidence>
<dbReference type="STRING" id="1802438.A2571_01770"/>
<organism evidence="2 3">
    <name type="scientific">Candidatus Vogelbacteria bacterium RIFOXYD1_FULL_44_32</name>
    <dbReference type="NCBI Taxonomy" id="1802438"/>
    <lineage>
        <taxon>Bacteria</taxon>
        <taxon>Candidatus Vogeliibacteriota</taxon>
    </lineage>
</organism>
<feature type="compositionally biased region" description="Basic and acidic residues" evidence="1">
    <location>
        <begin position="1"/>
        <end position="22"/>
    </location>
</feature>
<dbReference type="Proteomes" id="UP000177043">
    <property type="component" value="Unassembled WGS sequence"/>
</dbReference>
<protein>
    <submittedName>
        <fullName evidence="2">Uncharacterized protein</fullName>
    </submittedName>
</protein>
<proteinExistence type="predicted"/>
<name>A0A1G2QD46_9BACT</name>
<feature type="compositionally biased region" description="Basic and acidic residues" evidence="1">
    <location>
        <begin position="29"/>
        <end position="44"/>
    </location>
</feature>
<comment type="caution">
    <text evidence="2">The sequence shown here is derived from an EMBL/GenBank/DDBJ whole genome shotgun (WGS) entry which is preliminary data.</text>
</comment>
<accession>A0A1G2QD46</accession>
<evidence type="ECO:0000313" key="2">
    <source>
        <dbReference type="EMBL" id="OHA58486.1"/>
    </source>
</evidence>
<evidence type="ECO:0000256" key="1">
    <source>
        <dbReference type="SAM" id="MobiDB-lite"/>
    </source>
</evidence>
<dbReference type="EMBL" id="MHTJ01000003">
    <property type="protein sequence ID" value="OHA58486.1"/>
    <property type="molecule type" value="Genomic_DNA"/>
</dbReference>
<sequence length="1595" mass="180730">MSSEKVKVDSNADEHEPTKEGELFLETENQDRDKIVFNQKKDREQEEQEERLQYLADQAEEDFHQLKLQDIKDKLLKKEEPLPDIVKVPNLQSVRQEQKTAKKSFQQKIKDKMVDTVLGKDYRKESAWIYYLEKNIPVKKYIRESIAVSDGGAEAVIAKHQAEEYEVTDDYVIHMGEEPTREISFAKEMPYVMAKPQNEFDRGDQDKLRSYLHLRHDPVEVTELLKLAGREVFANNFVEHNYYFGKTMRELIDTPHIVEVLQWLIQVGVTFDYIYDSYLEKLCSSPYVEKLTPQLASAVRATVGGETKHLMYMLPDCLDRNIFEGEHAGEDFQIIRKFGFELFDKLDEVGLLGEARKLVGQGIFKIEKLFDEFKSKNFSGNNDSQARLETFANIINSSALQSLEKDEGAMAIAKKLHRLVGIQIEPTDPDLEKLKILETDPTAMAVAGVLNRLSGADHFFGDLDDFVKIMGDKRAVESLCDEKAIDFVSRFIKQYHYRLGLSDFTPPYSIFDIPNQLDQEKLLAADTVALYEKLHTLGYNLNLCKLDVFMGMVENKDQWQEILADDIYTELLRSILKKSSLEDIKDVLLIEQVEAKLLNQLSTAFDYSINEDYAKSDRSYVTALLSHPEQIEALFEPQRIALIKHLNRRTRGFGYYVGGFHLRELNSYMKIPLETLRIFELFDKTDGNTVGSSEIDLIKQLVGYKNEEILKAVSILENLLLVEKSNGPSSGSEKFKFRLESDSLRTVLEVLQNGFTVTDLQKLQDFWLKKYGDSYGRHYTLEDKQVKASRDILQYLPQLVAFEKDEANLEAIYQEISEYLGSFRGDLDLFTVDKIVKIRDIGLLEVFRKIKDDQRVVQFVYANVDKYSEIPPEKIEDYISVIIKINQSPSQEIQRLKNSLMGEIMATSDPVAAYDKIEQVFVKNNLPLVGKVYKIFEIIHPAAVLAQQVKKCPSPELKKKRGRAVQATFLSDLLQVHIDSANRSLRDYLEVLALGEDVLNQAEDEGFDSLQTEDEQLLKAVFAKLRTLFEVSQLGSSAEVGPLADPDLQNQYEKLKQSLKVGPGQKITDRITDMFLRPIGARTMGEVLERMKSAKELAHQRNVEAVQQADHGYVEVAPGDLLKGVRAEFIEDILQNGSVAKEFLGGKAESDATPFDTDVSQVLVEDFTETDNVRTRFAGAIGKSLATGYGPLLFLVKNHGQFSAGPNKKAQYELFGAGGGDLATARHCGIRTGFATTEVDAIIANDLEGKVPDNLYFEISQNGYYIPVADRTGKIIFTPEMYDEKRKTFAGLDRFDGPPLAVAETKPEEAHYNEIQKTKKKSYESQTLSQEAMRVISDSVRETLSEAGVNLKNRFDTGILGARLEDIGSTGRGTNLDTHFDFDLMLSLDANDFPKAETIAQQLILACRYEGNDSHVDQGGYYQLRLKGVREIAGRTFAEPIDLDIGFNRSADVKIFGTHEAIKERLDWIEETVGADTKNEVVANIVLAKEVLKAGHCYKKLEDGGMGGAGVENWILKHEGNLIKAFEAFLTAATDDKGQVVSLEKFRKNYDITDPGINTKYLKHDNFILNLKPEGYQKMVTTITDYLYIGGFYTA</sequence>
<reference evidence="2 3" key="1">
    <citation type="journal article" date="2016" name="Nat. Commun.">
        <title>Thousands of microbial genomes shed light on interconnected biogeochemical processes in an aquifer system.</title>
        <authorList>
            <person name="Anantharaman K."/>
            <person name="Brown C.T."/>
            <person name="Hug L.A."/>
            <person name="Sharon I."/>
            <person name="Castelle C.J."/>
            <person name="Probst A.J."/>
            <person name="Thomas B.C."/>
            <person name="Singh A."/>
            <person name="Wilkins M.J."/>
            <person name="Karaoz U."/>
            <person name="Brodie E.L."/>
            <person name="Williams K.H."/>
            <person name="Hubbard S.S."/>
            <person name="Banfield J.F."/>
        </authorList>
    </citation>
    <scope>NUCLEOTIDE SEQUENCE [LARGE SCALE GENOMIC DNA]</scope>
</reference>